<evidence type="ECO:0000256" key="2">
    <source>
        <dbReference type="ARBA" id="ARBA00004734"/>
    </source>
</evidence>
<comment type="catalytic activity">
    <reaction evidence="8">
        <text>(2S)-2-[5-amino-1-(5-phospho-beta-D-ribosyl)imidazole-4-carboxamido]succinate = 5-amino-1-(5-phospho-beta-D-ribosyl)imidazole-4-carboxamide + fumarate</text>
        <dbReference type="Rhea" id="RHEA:23920"/>
        <dbReference type="ChEBI" id="CHEBI:29806"/>
        <dbReference type="ChEBI" id="CHEBI:58443"/>
        <dbReference type="ChEBI" id="CHEBI:58475"/>
        <dbReference type="EC" id="4.3.2.2"/>
    </reaction>
    <physiologicalReaction direction="left-to-right" evidence="8">
        <dbReference type="Rhea" id="RHEA:23921"/>
    </physiologicalReaction>
</comment>
<dbReference type="GO" id="GO:0006189">
    <property type="term" value="P:'de novo' IMP biosynthetic process"/>
    <property type="evidence" value="ECO:0007669"/>
    <property type="project" value="UniProtKB-UniPathway"/>
</dbReference>
<dbReference type="Proteomes" id="UP000191663">
    <property type="component" value="Unassembled WGS sequence"/>
</dbReference>
<evidence type="ECO:0000256" key="10">
    <source>
        <dbReference type="ARBA" id="ARBA00049115"/>
    </source>
</evidence>
<dbReference type="EC" id="4.3.2.2" evidence="4 11"/>
<dbReference type="FunFam" id="1.20.200.10:FF:000008">
    <property type="entry name" value="Adenylosuccinate lyase"/>
    <property type="match status" value="1"/>
</dbReference>
<dbReference type="GO" id="GO:0004018">
    <property type="term" value="F:N6-(1,2-dicarboxyethyl)AMP AMP-lyase (fumarate-forming) activity"/>
    <property type="evidence" value="ECO:0007669"/>
    <property type="project" value="UniProtKB-UniRule"/>
</dbReference>
<protein>
    <recommendedName>
        <fullName evidence="5 11">Adenylosuccinate lyase</fullName>
        <shortName evidence="12">ASL</shortName>
        <ecNumber evidence="4 11">4.3.2.2</ecNumber>
    </recommendedName>
    <alternativeName>
        <fullName evidence="9 12">Adenylosuccinase</fullName>
    </alternativeName>
</protein>
<evidence type="ECO:0000256" key="11">
    <source>
        <dbReference type="NCBIfam" id="TIGR00928"/>
    </source>
</evidence>
<organism evidence="14 15">
    <name type="scientific">candidate division WOR-3 bacterium 4484_100</name>
    <dbReference type="NCBI Taxonomy" id="1936077"/>
    <lineage>
        <taxon>Bacteria</taxon>
        <taxon>Bacteria division WOR-3</taxon>
    </lineage>
</organism>
<name>A0A1V4QFN4_UNCW3</name>
<dbReference type="Gene3D" id="1.10.275.10">
    <property type="entry name" value="Fumarase/aspartase (N-terminal domain)"/>
    <property type="match status" value="1"/>
</dbReference>
<reference evidence="15" key="1">
    <citation type="submission" date="2017-01" db="EMBL/GenBank/DDBJ databases">
        <title>Novel pathways for hydrocarbon cycling and metabolic interdependencies in hydrothermal sediment communities.</title>
        <authorList>
            <person name="Dombrowski N."/>
            <person name="Seitz K."/>
            <person name="Teske A."/>
            <person name="Baker B."/>
        </authorList>
    </citation>
    <scope>NUCLEOTIDE SEQUENCE [LARGE SCALE GENOMIC DNA]</scope>
</reference>
<dbReference type="NCBIfam" id="TIGR00928">
    <property type="entry name" value="purB"/>
    <property type="match status" value="1"/>
</dbReference>
<dbReference type="InterPro" id="IPR008948">
    <property type="entry name" value="L-Aspartase-like"/>
</dbReference>
<accession>A0A1V4QFN4</accession>
<comment type="catalytic activity">
    <reaction evidence="10">
        <text>N(6)-(1,2-dicarboxyethyl)-AMP = fumarate + AMP</text>
        <dbReference type="Rhea" id="RHEA:16853"/>
        <dbReference type="ChEBI" id="CHEBI:29806"/>
        <dbReference type="ChEBI" id="CHEBI:57567"/>
        <dbReference type="ChEBI" id="CHEBI:456215"/>
        <dbReference type="EC" id="4.3.2.2"/>
    </reaction>
    <physiologicalReaction direction="left-to-right" evidence="10">
        <dbReference type="Rhea" id="RHEA:16854"/>
    </physiologicalReaction>
</comment>
<dbReference type="InterPro" id="IPR020557">
    <property type="entry name" value="Fumarate_lyase_CS"/>
</dbReference>
<evidence type="ECO:0000256" key="8">
    <source>
        <dbReference type="ARBA" id="ARBA00024477"/>
    </source>
</evidence>
<dbReference type="PROSITE" id="PS00163">
    <property type="entry name" value="FUMARATE_LYASES"/>
    <property type="match status" value="1"/>
</dbReference>
<evidence type="ECO:0000256" key="12">
    <source>
        <dbReference type="RuleBase" id="RU361172"/>
    </source>
</evidence>
<dbReference type="InterPro" id="IPR022761">
    <property type="entry name" value="Fumarate_lyase_N"/>
</dbReference>
<comment type="pathway">
    <text evidence="2 12">Purine metabolism; AMP biosynthesis via de novo pathway; AMP from IMP: step 2/2.</text>
</comment>
<evidence type="ECO:0000256" key="9">
    <source>
        <dbReference type="ARBA" id="ARBA00030717"/>
    </source>
</evidence>
<dbReference type="PANTHER" id="PTHR43172:SF1">
    <property type="entry name" value="ADENYLOSUCCINATE LYASE"/>
    <property type="match status" value="1"/>
</dbReference>
<dbReference type="SUPFAM" id="SSF48557">
    <property type="entry name" value="L-aspartase-like"/>
    <property type="match status" value="1"/>
</dbReference>
<dbReference type="PANTHER" id="PTHR43172">
    <property type="entry name" value="ADENYLOSUCCINATE LYASE"/>
    <property type="match status" value="1"/>
</dbReference>
<evidence type="ECO:0000256" key="4">
    <source>
        <dbReference type="ARBA" id="ARBA00012339"/>
    </source>
</evidence>
<dbReference type="Pfam" id="PF10397">
    <property type="entry name" value="ADSL_C"/>
    <property type="match status" value="1"/>
</dbReference>
<evidence type="ECO:0000313" key="15">
    <source>
        <dbReference type="Proteomes" id="UP000191663"/>
    </source>
</evidence>
<keyword evidence="7 12" id="KW-0456">Lyase</keyword>
<dbReference type="EMBL" id="MUKB01000034">
    <property type="protein sequence ID" value="OPX18169.1"/>
    <property type="molecule type" value="Genomic_DNA"/>
</dbReference>
<dbReference type="UniPathway" id="UPA00074">
    <property type="reaction ID" value="UER00132"/>
</dbReference>
<dbReference type="InterPro" id="IPR024083">
    <property type="entry name" value="Fumarase/histidase_N"/>
</dbReference>
<dbReference type="UniPathway" id="UPA00075">
    <property type="reaction ID" value="UER00336"/>
</dbReference>
<dbReference type="CDD" id="cd01360">
    <property type="entry name" value="Adenylsuccinate_lyase_1"/>
    <property type="match status" value="1"/>
</dbReference>
<comment type="caution">
    <text evidence="14">The sequence shown here is derived from an EMBL/GenBank/DDBJ whole genome shotgun (WGS) entry which is preliminary data.</text>
</comment>
<evidence type="ECO:0000256" key="1">
    <source>
        <dbReference type="ARBA" id="ARBA00004706"/>
    </source>
</evidence>
<dbReference type="GO" id="GO:0044208">
    <property type="term" value="P:'de novo' AMP biosynthetic process"/>
    <property type="evidence" value="ECO:0007669"/>
    <property type="project" value="UniProtKB-UniPathway"/>
</dbReference>
<comment type="pathway">
    <text evidence="1 12">Purine metabolism; IMP biosynthesis via de novo pathway; 5-amino-1-(5-phospho-D-ribosyl)imidazole-4-carboxamide from 5-amino-1-(5-phospho-D-ribosyl)imidazole-4-carboxylate: step 2/2.</text>
</comment>
<dbReference type="Pfam" id="PF00206">
    <property type="entry name" value="Lyase_1"/>
    <property type="match status" value="1"/>
</dbReference>
<sequence length="420" mass="48720">MIERYQTEPIKKLFDEQFRFQKWLFVETVVAEVEEAEGIIPKGLSKKLRQVRVDPKKVAQIEKVTNHDVIAFLTAVREKIGAEGKWLHFGLTSYDLVDTAFSLIIQEALTIILKDIKQVCAILKQLSIKYRRTPQIGRTHGMFAQPITFGYKIRSWYEETNRNYNRLIQAGKEIRYGKLSGAVGTYAMLSRKIEKKVMKRLGLRPEPVSTQVLPRDRYASLAASLVLYGCGIERIATEIRNLSRSEVGEVSEPFTRGQKGSSAMPHKKNPVICERICGLVRILRGMLVPAYENINLWHERDITNSSVERIIIPDLFHLVHYITRKMIWVLKGLNVNKDRMQENIEKTYGTFASQALMNLLILKGMDRTSAYKRIQQASFQALSSKTNLKELIRQDKKLRQYVREEELEKIFDLHWHLRNL</sequence>
<dbReference type="InterPro" id="IPR019468">
    <property type="entry name" value="AdenyloSucc_lyase_C"/>
</dbReference>
<comment type="similarity">
    <text evidence="3 12">Belongs to the lyase 1 family. Adenylosuccinate lyase subfamily.</text>
</comment>
<dbReference type="InterPro" id="IPR004769">
    <property type="entry name" value="Pur_lyase"/>
</dbReference>
<dbReference type="SMART" id="SM00998">
    <property type="entry name" value="ADSL_C"/>
    <property type="match status" value="1"/>
</dbReference>
<evidence type="ECO:0000256" key="5">
    <source>
        <dbReference type="ARBA" id="ARBA00017058"/>
    </source>
</evidence>
<proteinExistence type="inferred from homology"/>
<gene>
    <name evidence="14" type="ORF">BXT86_02610</name>
</gene>
<evidence type="ECO:0000256" key="3">
    <source>
        <dbReference type="ARBA" id="ARBA00008273"/>
    </source>
</evidence>
<evidence type="ECO:0000256" key="7">
    <source>
        <dbReference type="ARBA" id="ARBA00023239"/>
    </source>
</evidence>
<dbReference type="InterPro" id="IPR000362">
    <property type="entry name" value="Fumarate_lyase_fam"/>
</dbReference>
<evidence type="ECO:0000259" key="13">
    <source>
        <dbReference type="SMART" id="SM00998"/>
    </source>
</evidence>
<dbReference type="PRINTS" id="PR00149">
    <property type="entry name" value="FUMRATELYASE"/>
</dbReference>
<dbReference type="Gene3D" id="1.10.40.30">
    <property type="entry name" value="Fumarase/aspartase (C-terminal domain)"/>
    <property type="match status" value="1"/>
</dbReference>
<feature type="domain" description="Adenylosuccinate lyase C-terminal" evidence="13">
    <location>
        <begin position="348"/>
        <end position="420"/>
    </location>
</feature>
<dbReference type="GO" id="GO:0005829">
    <property type="term" value="C:cytosol"/>
    <property type="evidence" value="ECO:0007669"/>
    <property type="project" value="TreeGrafter"/>
</dbReference>
<dbReference type="PRINTS" id="PR00145">
    <property type="entry name" value="ARGSUCLYASE"/>
</dbReference>
<keyword evidence="6 12" id="KW-0658">Purine biosynthesis</keyword>
<evidence type="ECO:0000256" key="6">
    <source>
        <dbReference type="ARBA" id="ARBA00022755"/>
    </source>
</evidence>
<dbReference type="Gene3D" id="1.20.200.10">
    <property type="entry name" value="Fumarase/aspartase (Central domain)"/>
    <property type="match status" value="1"/>
</dbReference>
<evidence type="ECO:0000313" key="14">
    <source>
        <dbReference type="EMBL" id="OPX18169.1"/>
    </source>
</evidence>
<dbReference type="AlphaFoldDB" id="A0A1V4QFN4"/>
<dbReference type="GO" id="GO:0070626">
    <property type="term" value="F:(S)-2-(5-amino-1-(5-phospho-D-ribosyl)imidazole-4-carboxamido) succinate lyase (fumarate-forming) activity"/>
    <property type="evidence" value="ECO:0007669"/>
    <property type="project" value="TreeGrafter"/>
</dbReference>